<evidence type="ECO:0000313" key="11">
    <source>
        <dbReference type="Proteomes" id="UP000697710"/>
    </source>
</evidence>
<dbReference type="SUPFAM" id="SSF53098">
    <property type="entry name" value="Ribonuclease H-like"/>
    <property type="match status" value="1"/>
</dbReference>
<evidence type="ECO:0000259" key="8">
    <source>
        <dbReference type="Pfam" id="PF00136"/>
    </source>
</evidence>
<dbReference type="SUPFAM" id="SSF56672">
    <property type="entry name" value="DNA/RNA polymerases"/>
    <property type="match status" value="1"/>
</dbReference>
<feature type="domain" description="DNA-directed DNA polymerase family B exonuclease" evidence="9">
    <location>
        <begin position="98"/>
        <end position="293"/>
    </location>
</feature>
<dbReference type="GO" id="GO:0045004">
    <property type="term" value="P:DNA replication proofreading"/>
    <property type="evidence" value="ECO:0007669"/>
    <property type="project" value="TreeGrafter"/>
</dbReference>
<dbReference type="InterPro" id="IPR042087">
    <property type="entry name" value="DNA_pol_B_thumb"/>
</dbReference>
<proteinExistence type="inferred from homology"/>
<dbReference type="InterPro" id="IPR050240">
    <property type="entry name" value="DNA_pol_type-B"/>
</dbReference>
<dbReference type="Gene3D" id="3.30.342.10">
    <property type="entry name" value="DNA Polymerase, chain B, domain 1"/>
    <property type="match status" value="1"/>
</dbReference>
<gene>
    <name evidence="10" type="ORF">KC729_04195</name>
</gene>
<feature type="domain" description="DNA-directed DNA polymerase family B multifunctional" evidence="8">
    <location>
        <begin position="378"/>
        <end position="718"/>
    </location>
</feature>
<dbReference type="InterPro" id="IPR006134">
    <property type="entry name" value="DNA-dir_DNA_pol_B_multi_dom"/>
</dbReference>
<keyword evidence="3 7" id="KW-0548">Nucleotidyltransferase</keyword>
<evidence type="ECO:0000256" key="5">
    <source>
        <dbReference type="ARBA" id="ARBA00023125"/>
    </source>
</evidence>
<keyword evidence="5 7" id="KW-0238">DNA-binding</keyword>
<dbReference type="PANTHER" id="PTHR10322:SF23">
    <property type="entry name" value="DNA POLYMERASE DELTA CATALYTIC SUBUNIT"/>
    <property type="match status" value="1"/>
</dbReference>
<dbReference type="Gene3D" id="3.90.1600.10">
    <property type="entry name" value="Palm domain of DNA polymerase"/>
    <property type="match status" value="2"/>
</dbReference>
<dbReference type="InterPro" id="IPR036397">
    <property type="entry name" value="RNaseH_sf"/>
</dbReference>
<dbReference type="GO" id="GO:0003677">
    <property type="term" value="F:DNA binding"/>
    <property type="evidence" value="ECO:0007669"/>
    <property type="project" value="UniProtKB-KW"/>
</dbReference>
<reference evidence="10" key="1">
    <citation type="submission" date="2020-04" db="EMBL/GenBank/DDBJ databases">
        <authorList>
            <person name="Zhang T."/>
        </authorList>
    </citation>
    <scope>NUCLEOTIDE SEQUENCE</scope>
    <source>
        <strain evidence="10">HKST-UBA01</strain>
    </source>
</reference>
<dbReference type="InterPro" id="IPR006172">
    <property type="entry name" value="DNA-dir_DNA_pol_B"/>
</dbReference>
<dbReference type="NCBIfam" id="NF004421">
    <property type="entry name" value="PRK05762.1-2"/>
    <property type="match status" value="1"/>
</dbReference>
<comment type="catalytic activity">
    <reaction evidence="6 7">
        <text>DNA(n) + a 2'-deoxyribonucleoside 5'-triphosphate = DNA(n+1) + diphosphate</text>
        <dbReference type="Rhea" id="RHEA:22508"/>
        <dbReference type="Rhea" id="RHEA-COMP:17339"/>
        <dbReference type="Rhea" id="RHEA-COMP:17340"/>
        <dbReference type="ChEBI" id="CHEBI:33019"/>
        <dbReference type="ChEBI" id="CHEBI:61560"/>
        <dbReference type="ChEBI" id="CHEBI:173112"/>
        <dbReference type="EC" id="2.7.7.7"/>
    </reaction>
</comment>
<dbReference type="InterPro" id="IPR017964">
    <property type="entry name" value="DNA-dir_DNA_pol_B_CS"/>
</dbReference>
<keyword evidence="2 7" id="KW-0808">Transferase</keyword>
<dbReference type="InterPro" id="IPR043502">
    <property type="entry name" value="DNA/RNA_pol_sf"/>
</dbReference>
<dbReference type="GO" id="GO:0009432">
    <property type="term" value="P:SOS response"/>
    <property type="evidence" value="ECO:0007669"/>
    <property type="project" value="TreeGrafter"/>
</dbReference>
<evidence type="ECO:0000256" key="3">
    <source>
        <dbReference type="ARBA" id="ARBA00022695"/>
    </source>
</evidence>
<reference evidence="10" key="2">
    <citation type="journal article" date="2021" name="Microbiome">
        <title>Successional dynamics and alternative stable states in a saline activated sludge microbial community over 9 years.</title>
        <authorList>
            <person name="Wang Y."/>
            <person name="Ye J."/>
            <person name="Ju F."/>
            <person name="Liu L."/>
            <person name="Boyd J.A."/>
            <person name="Deng Y."/>
            <person name="Parks D.H."/>
            <person name="Jiang X."/>
            <person name="Yin X."/>
            <person name="Woodcroft B.J."/>
            <person name="Tyson G.W."/>
            <person name="Hugenholtz P."/>
            <person name="Polz M.F."/>
            <person name="Zhang T."/>
        </authorList>
    </citation>
    <scope>NUCLEOTIDE SEQUENCE</scope>
    <source>
        <strain evidence="10">HKST-UBA01</strain>
    </source>
</reference>
<keyword evidence="7" id="KW-0235">DNA replication</keyword>
<dbReference type="Gene3D" id="3.30.420.10">
    <property type="entry name" value="Ribonuclease H-like superfamily/Ribonuclease H"/>
    <property type="match status" value="1"/>
</dbReference>
<dbReference type="Pfam" id="PF00136">
    <property type="entry name" value="DNA_pol_B"/>
    <property type="match status" value="1"/>
</dbReference>
<name>A0A956LZ21_UNCEI</name>
<keyword evidence="4 7" id="KW-0239">DNA-directed DNA polymerase</keyword>
<dbReference type="EMBL" id="JAGQHR010000077">
    <property type="protein sequence ID" value="MCA9726860.1"/>
    <property type="molecule type" value="Genomic_DNA"/>
</dbReference>
<dbReference type="InterPro" id="IPR006133">
    <property type="entry name" value="DNA-dir_DNA_pol_B_exonuc"/>
</dbReference>
<dbReference type="Gene3D" id="1.10.132.60">
    <property type="entry name" value="DNA polymerase family B, C-terminal domain"/>
    <property type="match status" value="1"/>
</dbReference>
<comment type="similarity">
    <text evidence="1 7">Belongs to the DNA polymerase type-B family.</text>
</comment>
<dbReference type="Proteomes" id="UP000697710">
    <property type="component" value="Unassembled WGS sequence"/>
</dbReference>
<comment type="caution">
    <text evidence="10">The sequence shown here is derived from an EMBL/GenBank/DDBJ whole genome shotgun (WGS) entry which is preliminary data.</text>
</comment>
<dbReference type="PANTHER" id="PTHR10322">
    <property type="entry name" value="DNA POLYMERASE CATALYTIC SUBUNIT"/>
    <property type="match status" value="1"/>
</dbReference>
<dbReference type="EC" id="2.7.7.7" evidence="7"/>
<dbReference type="InterPro" id="IPR023211">
    <property type="entry name" value="DNA_pol_palm_dom_sf"/>
</dbReference>
<evidence type="ECO:0000256" key="2">
    <source>
        <dbReference type="ARBA" id="ARBA00022679"/>
    </source>
</evidence>
<dbReference type="InterPro" id="IPR012337">
    <property type="entry name" value="RNaseH-like_sf"/>
</dbReference>
<dbReference type="Pfam" id="PF03104">
    <property type="entry name" value="DNA_pol_B_exo1"/>
    <property type="match status" value="1"/>
</dbReference>
<dbReference type="PRINTS" id="PR00106">
    <property type="entry name" value="DNAPOLB"/>
</dbReference>
<dbReference type="PROSITE" id="PS00116">
    <property type="entry name" value="DNA_POLYMERASE_B"/>
    <property type="match status" value="1"/>
</dbReference>
<dbReference type="GO" id="GO:0003887">
    <property type="term" value="F:DNA-directed DNA polymerase activity"/>
    <property type="evidence" value="ECO:0007669"/>
    <property type="project" value="UniProtKB-KW"/>
</dbReference>
<accession>A0A956LZ21</accession>
<dbReference type="SMART" id="SM00486">
    <property type="entry name" value="POLBc"/>
    <property type="match status" value="1"/>
</dbReference>
<evidence type="ECO:0000256" key="6">
    <source>
        <dbReference type="ARBA" id="ARBA00049244"/>
    </source>
</evidence>
<organism evidence="10 11">
    <name type="scientific">Eiseniibacteriota bacterium</name>
    <dbReference type="NCBI Taxonomy" id="2212470"/>
    <lineage>
        <taxon>Bacteria</taxon>
        <taxon>Candidatus Eiseniibacteriota</taxon>
    </lineage>
</organism>
<evidence type="ECO:0000256" key="4">
    <source>
        <dbReference type="ARBA" id="ARBA00022932"/>
    </source>
</evidence>
<evidence type="ECO:0000256" key="7">
    <source>
        <dbReference type="RuleBase" id="RU000442"/>
    </source>
</evidence>
<dbReference type="GO" id="GO:0000166">
    <property type="term" value="F:nucleotide binding"/>
    <property type="evidence" value="ECO:0007669"/>
    <property type="project" value="InterPro"/>
</dbReference>
<evidence type="ECO:0000259" key="9">
    <source>
        <dbReference type="Pfam" id="PF03104"/>
    </source>
</evidence>
<dbReference type="GO" id="GO:0008296">
    <property type="term" value="F:3'-5'-DNA exonuclease activity"/>
    <property type="evidence" value="ECO:0007669"/>
    <property type="project" value="TreeGrafter"/>
</dbReference>
<evidence type="ECO:0000256" key="1">
    <source>
        <dbReference type="ARBA" id="ARBA00005755"/>
    </source>
</evidence>
<sequence length="771" mass="87453">MPLGFILHPTYYIEKGRPIVHLFGKDENGESFVVRDDRARPHFYIATEDLPRARKISDLNVEECDWKSVDGREVARVFVGTPPEAPLLRDQLQSSGIATFEADIPFATTFLIERGIRGALRIEGASRSGRLLRHVYQNPEISPAEWIPTLAAVSIDIETDPEARQIYSIALYAEGVREVLIIGDPVEAGNITVQPCVDERELCARFARRLREIDPDILTGWNVIDFDLKVLEEAFTRTRVPFNLGRADLPCKLRLETGIWGSSRAIIPGRVVLDALSLVRDSFIRLDDYRLETAAQEILGRGKVIHSEDRAEEITNAFLHDRERFVRYNLVDCELVSEILAARNLLDLTIRRSLLTGMPLDRVGGSIATFDFLYLSELHAAKTCAITVPEGRVSAPTQGGFVLDSLPGLYDRVGVFDFRSLYPSLIRTFRLDPLAVIPRGHEPKTGAPITTPNGARFEREGGILPKLLDDLFPRREQALRENDTRRAQAIKILMNSFYGVLGTPRCRFYSPETANAITSLGQKILRWTRDTFEKRGLPVLYGDTDSLFVDLGAEPSEDAALDRGRTLAAELNREIAESLAREYDVESRLELRFERLYTRLLLPALRGSSQGSKKRYVGLIREDGEERLHFVGLESVRRDWTEVAKQYQRELVRRVFADEPVEEFTRQFLDRLRAGGFDEDLVYRRALRKSTEEYTSTTPPHVQAAMKMSRPPGRIIAYVFTIDGPEPADERKHPLDYEHYVEKQVRPIAESILSLIGLDWDKVTGMQGTLF</sequence>
<protein>
    <recommendedName>
        <fullName evidence="7">DNA polymerase</fullName>
        <ecNumber evidence="7">2.7.7.7</ecNumber>
    </recommendedName>
</protein>
<evidence type="ECO:0000313" key="10">
    <source>
        <dbReference type="EMBL" id="MCA9726860.1"/>
    </source>
</evidence>
<dbReference type="AlphaFoldDB" id="A0A956LZ21"/>